<organism evidence="2 3">
    <name type="scientific">candidate division WOR-1 bacterium RIFOXYB2_FULL_36_35</name>
    <dbReference type="NCBI Taxonomy" id="1802578"/>
    <lineage>
        <taxon>Bacteria</taxon>
        <taxon>Bacillati</taxon>
        <taxon>Saganbacteria</taxon>
    </lineage>
</organism>
<dbReference type="SUPFAM" id="SSF56935">
    <property type="entry name" value="Porins"/>
    <property type="match status" value="1"/>
</dbReference>
<reference evidence="2 3" key="1">
    <citation type="journal article" date="2016" name="Nat. Commun.">
        <title>Thousands of microbial genomes shed light on interconnected biogeochemical processes in an aquifer system.</title>
        <authorList>
            <person name="Anantharaman K."/>
            <person name="Brown C.T."/>
            <person name="Hug L.A."/>
            <person name="Sharon I."/>
            <person name="Castelle C.J."/>
            <person name="Probst A.J."/>
            <person name="Thomas B.C."/>
            <person name="Singh A."/>
            <person name="Wilkins M.J."/>
            <person name="Karaoz U."/>
            <person name="Brodie E.L."/>
            <person name="Williams K.H."/>
            <person name="Hubbard S.S."/>
            <person name="Banfield J.F."/>
        </authorList>
    </citation>
    <scope>NUCLEOTIDE SEQUENCE [LARGE SCALE GENOMIC DNA]</scope>
</reference>
<dbReference type="PROSITE" id="PS51272">
    <property type="entry name" value="SLH"/>
    <property type="match status" value="3"/>
</dbReference>
<dbReference type="Gene3D" id="2.40.160.60">
    <property type="entry name" value="Outer membrane protein transport protein (OMPP1/FadL/TodX)"/>
    <property type="match status" value="1"/>
</dbReference>
<dbReference type="InterPro" id="IPR001119">
    <property type="entry name" value="SLH_dom"/>
</dbReference>
<dbReference type="PANTHER" id="PTHR43308">
    <property type="entry name" value="OUTER MEMBRANE PROTEIN ALPHA-RELATED"/>
    <property type="match status" value="1"/>
</dbReference>
<dbReference type="AlphaFoldDB" id="A0A1F4S7V3"/>
<dbReference type="Pfam" id="PF00395">
    <property type="entry name" value="SLH"/>
    <property type="match status" value="2"/>
</dbReference>
<feature type="domain" description="SLH" evidence="1">
    <location>
        <begin position="343"/>
        <end position="406"/>
    </location>
</feature>
<dbReference type="Proteomes" id="UP000177905">
    <property type="component" value="Unassembled WGS sequence"/>
</dbReference>
<accession>A0A1F4S7V3</accession>
<evidence type="ECO:0000259" key="1">
    <source>
        <dbReference type="PROSITE" id="PS51272"/>
    </source>
</evidence>
<dbReference type="EMBL" id="MEUA01000008">
    <property type="protein sequence ID" value="OGC16477.1"/>
    <property type="molecule type" value="Genomic_DNA"/>
</dbReference>
<comment type="caution">
    <text evidence="2">The sequence shown here is derived from an EMBL/GenBank/DDBJ whole genome shotgun (WGS) entry which is preliminary data.</text>
</comment>
<evidence type="ECO:0000313" key="2">
    <source>
        <dbReference type="EMBL" id="OGC16477.1"/>
    </source>
</evidence>
<proteinExistence type="predicted"/>
<feature type="domain" description="SLH" evidence="1">
    <location>
        <begin position="470"/>
        <end position="537"/>
    </location>
</feature>
<protein>
    <recommendedName>
        <fullName evidence="1">SLH domain-containing protein</fullName>
    </recommendedName>
</protein>
<evidence type="ECO:0000313" key="3">
    <source>
        <dbReference type="Proteomes" id="UP000177905"/>
    </source>
</evidence>
<gene>
    <name evidence="2" type="ORF">A2290_02985</name>
</gene>
<name>A0A1F4S7V3_UNCSA</name>
<feature type="domain" description="SLH" evidence="1">
    <location>
        <begin position="407"/>
        <end position="466"/>
    </location>
</feature>
<dbReference type="NCBIfam" id="NF033709">
    <property type="entry name" value="PorV_fam"/>
    <property type="match status" value="1"/>
</dbReference>
<sequence>MIKDRKIKRERNKRNIHIEVKRILLSLFIALVFLSVKSLADIAPTEDLMKIGSGARPMGMGKAFVAVSNDGNSPFINPAGLSELKKWQITSMYVNLLEGDLPYTLLSGTMPFRGGNVGIGLIYTGVSNIPSPTSEGIAYFDYYDRLMFLSYGVEAGVIKNLSWGTNFKIYNKGFSGSETNAGSGIDLDFGIKYKLKEWLSVGANLQNLLPTRLVWKTGAQDSMPLVAKFGVAARFLNNKLSLSTDIDFSPTRRIPSPFHFGVEYILNNYFTLRGGVDQTISGSSYLANNPTLGLTLNLVNFNFDYAYHPYVDISSGISHYFSFGYSPVKEEKPVPKPVRVKVNMKTFSDVPIGYWAKNEIEELATLGIITGYPDGTFKPEGTITRAELTTMLLKTRGIEKIVEKPTYTDVEVEHWASKYIEGATEAKIVTGYPDGTFMPKSNISRAEGVIIITRFANLPLDKVSLVSMESSSFYNDLSDTHWAYDYIVAAQKAGYLGFVEHNKIENNFEPNKELTRAESAWIISRIKEIKDRIDILLNGK</sequence>
<dbReference type="PANTHER" id="PTHR43308:SF5">
    <property type="entry name" value="S-LAYER PROTEIN _ PEPTIDOGLYCAN ENDO-BETA-N-ACETYLGLUCOSAMINIDASE"/>
    <property type="match status" value="1"/>
</dbReference>
<dbReference type="InterPro" id="IPR051465">
    <property type="entry name" value="Cell_Envelope_Struct_Comp"/>
</dbReference>